<dbReference type="Pfam" id="PF18913">
    <property type="entry name" value="FBPase_C"/>
    <property type="match status" value="1"/>
</dbReference>
<comment type="catalytic activity">
    <reaction evidence="1 9">
        <text>beta-D-fructose 1,6-bisphosphate + H2O = beta-D-fructose 6-phosphate + phosphate</text>
        <dbReference type="Rhea" id="RHEA:11064"/>
        <dbReference type="ChEBI" id="CHEBI:15377"/>
        <dbReference type="ChEBI" id="CHEBI:32966"/>
        <dbReference type="ChEBI" id="CHEBI:43474"/>
        <dbReference type="ChEBI" id="CHEBI:57634"/>
        <dbReference type="EC" id="3.1.3.11"/>
    </reaction>
</comment>
<dbReference type="RefSeq" id="WP_069306296.1">
    <property type="nucleotide sequence ID" value="NZ_MCRJ01000024.1"/>
</dbReference>
<keyword evidence="8 9" id="KW-0119">Carbohydrate metabolism</keyword>
<dbReference type="Pfam" id="PF00316">
    <property type="entry name" value="FBPase"/>
    <property type="match status" value="1"/>
</dbReference>
<dbReference type="InterPro" id="IPR000146">
    <property type="entry name" value="FBPase_class-1"/>
</dbReference>
<keyword evidence="4 9" id="KW-0963">Cytoplasm</keyword>
<evidence type="ECO:0000256" key="3">
    <source>
        <dbReference type="ARBA" id="ARBA00010941"/>
    </source>
</evidence>
<dbReference type="GO" id="GO:0006002">
    <property type="term" value="P:fructose 6-phosphate metabolic process"/>
    <property type="evidence" value="ECO:0007669"/>
    <property type="project" value="TreeGrafter"/>
</dbReference>
<evidence type="ECO:0000256" key="9">
    <source>
        <dbReference type="HAMAP-Rule" id="MF_01855"/>
    </source>
</evidence>
<evidence type="ECO:0000256" key="10">
    <source>
        <dbReference type="RuleBase" id="RU000508"/>
    </source>
</evidence>
<dbReference type="Proteomes" id="UP000094622">
    <property type="component" value="Unassembled WGS sequence"/>
</dbReference>
<evidence type="ECO:0000256" key="2">
    <source>
        <dbReference type="ARBA" id="ARBA00005215"/>
    </source>
</evidence>
<comment type="caution">
    <text evidence="13">The sequence shown here is derived from an EMBL/GenBank/DDBJ whole genome shotgun (WGS) entry which is preliminary data.</text>
</comment>
<dbReference type="GO" id="GO:0006000">
    <property type="term" value="P:fructose metabolic process"/>
    <property type="evidence" value="ECO:0007669"/>
    <property type="project" value="TreeGrafter"/>
</dbReference>
<feature type="binding site" evidence="9">
    <location>
        <position position="128"/>
    </location>
    <ligand>
        <name>Mg(2+)</name>
        <dbReference type="ChEBI" id="CHEBI:18420"/>
        <label>1</label>
    </ligand>
</feature>
<evidence type="ECO:0000256" key="7">
    <source>
        <dbReference type="ARBA" id="ARBA00022842"/>
    </source>
</evidence>
<dbReference type="GO" id="GO:0042132">
    <property type="term" value="F:fructose 1,6-bisphosphate 1-phosphatase activity"/>
    <property type="evidence" value="ECO:0007669"/>
    <property type="project" value="UniProtKB-UniRule"/>
</dbReference>
<dbReference type="GO" id="GO:0005986">
    <property type="term" value="P:sucrose biosynthetic process"/>
    <property type="evidence" value="ECO:0007669"/>
    <property type="project" value="TreeGrafter"/>
</dbReference>
<comment type="pathway">
    <text evidence="2">Carbohydrate biosynthesis; Calvin cycle.</text>
</comment>
<dbReference type="GO" id="GO:0030388">
    <property type="term" value="P:fructose 1,6-bisphosphate metabolic process"/>
    <property type="evidence" value="ECO:0007669"/>
    <property type="project" value="TreeGrafter"/>
</dbReference>
<evidence type="ECO:0000259" key="11">
    <source>
        <dbReference type="Pfam" id="PF00316"/>
    </source>
</evidence>
<feature type="binding site" evidence="9">
    <location>
        <position position="129"/>
    </location>
    <ligand>
        <name>Mg(2+)</name>
        <dbReference type="ChEBI" id="CHEBI:18420"/>
        <label>2</label>
    </ligand>
</feature>
<dbReference type="EMBL" id="MCRJ01000024">
    <property type="protein sequence ID" value="ODN71322.1"/>
    <property type="molecule type" value="Genomic_DNA"/>
</dbReference>
<keyword evidence="6 9" id="KW-0378">Hydrolase</keyword>
<dbReference type="CDD" id="cd00354">
    <property type="entry name" value="FBPase"/>
    <property type="match status" value="1"/>
</dbReference>
<dbReference type="PIRSF" id="PIRSF500210">
    <property type="entry name" value="FBPtase"/>
    <property type="match status" value="1"/>
</dbReference>
<evidence type="ECO:0000256" key="6">
    <source>
        <dbReference type="ARBA" id="ARBA00022801"/>
    </source>
</evidence>
<evidence type="ECO:0000256" key="4">
    <source>
        <dbReference type="ARBA" id="ARBA00022490"/>
    </source>
</evidence>
<dbReference type="InterPro" id="IPR028343">
    <property type="entry name" value="FBPtase"/>
</dbReference>
<dbReference type="InterPro" id="IPR044015">
    <property type="entry name" value="FBPase_C_dom"/>
</dbReference>
<feature type="domain" description="Fructose-1-6-bisphosphatase class 1 C-terminal" evidence="12">
    <location>
        <begin position="217"/>
        <end position="348"/>
    </location>
</feature>
<dbReference type="HAMAP" id="MF_01855">
    <property type="entry name" value="FBPase_class1"/>
    <property type="match status" value="1"/>
</dbReference>
<dbReference type="InterPro" id="IPR033391">
    <property type="entry name" value="FBPase_N"/>
</dbReference>
<dbReference type="PIRSF" id="PIRSF000904">
    <property type="entry name" value="FBPtase_SBPase"/>
    <property type="match status" value="1"/>
</dbReference>
<dbReference type="PANTHER" id="PTHR11556:SF35">
    <property type="entry name" value="SEDOHEPTULOSE-1,7-BISPHOSPHATASE, CHLOROPLASTIC"/>
    <property type="match status" value="1"/>
</dbReference>
<comment type="subunit">
    <text evidence="9">Homotetramer.</text>
</comment>
<reference evidence="13 14" key="1">
    <citation type="submission" date="2016-07" db="EMBL/GenBank/DDBJ databases">
        <title>Draft Genome Sequence of Methylobrevis pamukkalensis PK2.</title>
        <authorList>
            <person name="Vasilenko O.V."/>
            <person name="Doronina N.V."/>
            <person name="Shmareva M.N."/>
            <person name="Tarlachkov S.V."/>
            <person name="Mustakhimov I."/>
            <person name="Trotsenko Y.A."/>
        </authorList>
    </citation>
    <scope>NUCLEOTIDE SEQUENCE [LARGE SCALE GENOMIC DNA]</scope>
    <source>
        <strain evidence="13 14">PK2</strain>
    </source>
</reference>
<keyword evidence="7 9" id="KW-0460">Magnesium</keyword>
<dbReference type="GO" id="GO:0005829">
    <property type="term" value="C:cytosol"/>
    <property type="evidence" value="ECO:0007669"/>
    <property type="project" value="TreeGrafter"/>
</dbReference>
<evidence type="ECO:0000256" key="5">
    <source>
        <dbReference type="ARBA" id="ARBA00022723"/>
    </source>
</evidence>
<dbReference type="GO" id="GO:0000287">
    <property type="term" value="F:magnesium ion binding"/>
    <property type="evidence" value="ECO:0007669"/>
    <property type="project" value="UniProtKB-UniRule"/>
</dbReference>
<dbReference type="InterPro" id="IPR020548">
    <property type="entry name" value="Fructose_bisphosphatase_AS"/>
</dbReference>
<evidence type="ECO:0000259" key="12">
    <source>
        <dbReference type="Pfam" id="PF18913"/>
    </source>
</evidence>
<comment type="similarity">
    <text evidence="3 9 10">Belongs to the FBPase class 1 family.</text>
</comment>
<feature type="binding site" evidence="9">
    <location>
        <position position="298"/>
    </location>
    <ligand>
        <name>Mg(2+)</name>
        <dbReference type="ChEBI" id="CHEBI:18420"/>
        <label>2</label>
    </ligand>
</feature>
<dbReference type="Gene3D" id="3.40.190.80">
    <property type="match status" value="1"/>
</dbReference>
<evidence type="ECO:0000256" key="1">
    <source>
        <dbReference type="ARBA" id="ARBA00001273"/>
    </source>
</evidence>
<accession>A0A1E3H4T0</accession>
<organism evidence="13 14">
    <name type="scientific">Methylobrevis pamukkalensis</name>
    <dbReference type="NCBI Taxonomy" id="1439726"/>
    <lineage>
        <taxon>Bacteria</taxon>
        <taxon>Pseudomonadati</taxon>
        <taxon>Pseudomonadota</taxon>
        <taxon>Alphaproteobacteria</taxon>
        <taxon>Hyphomicrobiales</taxon>
        <taxon>Pleomorphomonadaceae</taxon>
        <taxon>Methylobrevis</taxon>
    </lineage>
</organism>
<comment type="cofactor">
    <cofactor evidence="9">
        <name>Mg(2+)</name>
        <dbReference type="ChEBI" id="CHEBI:18420"/>
    </cofactor>
    <text evidence="9">Binds 2 magnesium ions per subunit.</text>
</comment>
<dbReference type="Gene3D" id="3.30.540.10">
    <property type="entry name" value="Fructose-1,6-Bisphosphatase, subunit A, domain 1"/>
    <property type="match status" value="1"/>
</dbReference>
<name>A0A1E3H4T0_9HYPH</name>
<keyword evidence="14" id="KW-1185">Reference proteome</keyword>
<feature type="binding site" evidence="9">
    <location>
        <begin position="129"/>
        <end position="132"/>
    </location>
    <ligand>
        <name>substrate</name>
    </ligand>
</feature>
<dbReference type="GO" id="GO:0006094">
    <property type="term" value="P:gluconeogenesis"/>
    <property type="evidence" value="ECO:0007669"/>
    <property type="project" value="UniProtKB-UniRule"/>
</dbReference>
<keyword evidence="5 9" id="KW-0479">Metal-binding</keyword>
<proteinExistence type="inferred from homology"/>
<dbReference type="PRINTS" id="PR00115">
    <property type="entry name" value="F16BPHPHTASE"/>
</dbReference>
<evidence type="ECO:0000313" key="14">
    <source>
        <dbReference type="Proteomes" id="UP000094622"/>
    </source>
</evidence>
<dbReference type="NCBIfam" id="NF006780">
    <property type="entry name" value="PRK09293.1-4"/>
    <property type="match status" value="1"/>
</dbReference>
<dbReference type="PATRIC" id="fig|1439726.3.peg.1426"/>
<feature type="binding site" evidence="9">
    <location>
        <position position="107"/>
    </location>
    <ligand>
        <name>Mg(2+)</name>
        <dbReference type="ChEBI" id="CHEBI:18420"/>
        <label>1</label>
    </ligand>
</feature>
<gene>
    <name evidence="13" type="primary">fbp_1</name>
    <name evidence="9" type="synonym">fbp</name>
    <name evidence="13" type="ORF">A6302_01358</name>
</gene>
<feature type="domain" description="Fructose-1-6-bisphosphatase class I N-terminal" evidence="11">
    <location>
        <begin position="45"/>
        <end position="208"/>
    </location>
</feature>
<feature type="binding site" evidence="9">
    <location>
        <position position="126"/>
    </location>
    <ligand>
        <name>Mg(2+)</name>
        <dbReference type="ChEBI" id="CHEBI:18420"/>
        <label>2</label>
    </ligand>
</feature>
<dbReference type="OrthoDB" id="9806756at2"/>
<dbReference type="EC" id="3.1.3.11" evidence="9"/>
<dbReference type="PROSITE" id="PS00124">
    <property type="entry name" value="FBPASE"/>
    <property type="match status" value="1"/>
</dbReference>
<dbReference type="PANTHER" id="PTHR11556">
    <property type="entry name" value="FRUCTOSE-1,6-BISPHOSPHATASE-RELATED"/>
    <property type="match status" value="1"/>
</dbReference>
<sequence length="350" mass="36782">MTAVADLAPAPPTRLRVRDDHQTLGAHLALWAGEDAARLAVAAAIVAMSEAGKKVATMLARGGLDGDPARIVGTNSDGDRQKALDVAAHGVFVEEALRAGAAWIGSEEAAAPIEGASNGRVAIAFDPIDGSSMIGIAGACGTLFSVLPVPAGSDAAGQVASLTEPFAQPGARQLAAGYLVYGPETVFGFTVGHGVQMMTLDRNDGVFKGTGLARKMPASTSEIGVDLSFRRHWTGRQARYVDDCLAGRDGPRGEDVRLRWMMAAVVDLHRILVQGGIFLYPADRRPGNANGRLRHVYEVNPMALLIEQAGGRATDGEGRRLLDLVPGHLHDRAPIVAGSRREVDRYESAG</sequence>
<dbReference type="SUPFAM" id="SSF56655">
    <property type="entry name" value="Carbohydrate phosphatase"/>
    <property type="match status" value="1"/>
</dbReference>
<feature type="binding site" evidence="9">
    <location>
        <position position="126"/>
    </location>
    <ligand>
        <name>Mg(2+)</name>
        <dbReference type="ChEBI" id="CHEBI:18420"/>
        <label>1</label>
    </ligand>
</feature>
<dbReference type="AlphaFoldDB" id="A0A1E3H4T0"/>
<comment type="subcellular location">
    <subcellularLocation>
        <location evidence="9">Cytoplasm</location>
    </subcellularLocation>
</comment>
<comment type="caution">
    <text evidence="9">Lacks conserved residue(s) required for the propagation of feature annotation.</text>
</comment>
<evidence type="ECO:0000313" key="13">
    <source>
        <dbReference type="EMBL" id="ODN71322.1"/>
    </source>
</evidence>
<protein>
    <recommendedName>
        <fullName evidence="9">Fructose-1,6-bisphosphatase class 1</fullName>
        <shortName evidence="9">FBPase class 1</shortName>
        <ecNumber evidence="9">3.1.3.11</ecNumber>
    </recommendedName>
    <alternativeName>
        <fullName evidence="9">D-fructose-1,6-bisphosphate 1-phosphohydrolase class 1</fullName>
    </alternativeName>
</protein>
<evidence type="ECO:0000256" key="8">
    <source>
        <dbReference type="ARBA" id="ARBA00023277"/>
    </source>
</evidence>